<feature type="transmembrane region" description="Helical" evidence="1">
    <location>
        <begin position="114"/>
        <end position="135"/>
    </location>
</feature>
<protein>
    <submittedName>
        <fullName evidence="2">Uncharacterized protein</fullName>
    </submittedName>
</protein>
<evidence type="ECO:0000313" key="3">
    <source>
        <dbReference type="Proteomes" id="UP001501251"/>
    </source>
</evidence>
<organism evidence="2 3">
    <name type="scientific">Streptosporangium oxazolinicum</name>
    <dbReference type="NCBI Taxonomy" id="909287"/>
    <lineage>
        <taxon>Bacteria</taxon>
        <taxon>Bacillati</taxon>
        <taxon>Actinomycetota</taxon>
        <taxon>Actinomycetes</taxon>
        <taxon>Streptosporangiales</taxon>
        <taxon>Streptosporangiaceae</taxon>
        <taxon>Streptosporangium</taxon>
    </lineage>
</organism>
<name>A0ABP8AY73_9ACTN</name>
<feature type="transmembrane region" description="Helical" evidence="1">
    <location>
        <begin position="46"/>
        <end position="63"/>
    </location>
</feature>
<keyword evidence="3" id="KW-1185">Reference proteome</keyword>
<evidence type="ECO:0000256" key="1">
    <source>
        <dbReference type="SAM" id="Phobius"/>
    </source>
</evidence>
<dbReference type="Proteomes" id="UP001501251">
    <property type="component" value="Unassembled WGS sequence"/>
</dbReference>
<keyword evidence="1" id="KW-0472">Membrane</keyword>
<feature type="transmembrane region" description="Helical" evidence="1">
    <location>
        <begin position="70"/>
        <end position="88"/>
    </location>
</feature>
<reference evidence="3" key="1">
    <citation type="journal article" date="2019" name="Int. J. Syst. Evol. Microbiol.">
        <title>The Global Catalogue of Microorganisms (GCM) 10K type strain sequencing project: providing services to taxonomists for standard genome sequencing and annotation.</title>
        <authorList>
            <consortium name="The Broad Institute Genomics Platform"/>
            <consortium name="The Broad Institute Genome Sequencing Center for Infectious Disease"/>
            <person name="Wu L."/>
            <person name="Ma J."/>
        </authorList>
    </citation>
    <scope>NUCLEOTIDE SEQUENCE [LARGE SCALE GENOMIC DNA]</scope>
    <source>
        <strain evidence="3">JCM 17388</strain>
    </source>
</reference>
<gene>
    <name evidence="2" type="ORF">GCM10022252_34390</name>
</gene>
<comment type="caution">
    <text evidence="2">The sequence shown here is derived from an EMBL/GenBank/DDBJ whole genome shotgun (WGS) entry which is preliminary data.</text>
</comment>
<proteinExistence type="predicted"/>
<sequence length="160" mass="17055">MRHVVGLLVGLVVAAVLLFGAGWAVQEAAASLAPLPSPAESGSKTWIALGVMAGIGLLVGLVVAGRVSPLATFVPSMVLLAWTVVYALDVRRAMGLVPDDPAFHEALLQAGRGMGLLLTTGVYTLLGILLFLPVLMPSRWAPRFRGDEEEYEESDERDYR</sequence>
<keyword evidence="1" id="KW-0812">Transmembrane</keyword>
<keyword evidence="1" id="KW-1133">Transmembrane helix</keyword>
<evidence type="ECO:0000313" key="2">
    <source>
        <dbReference type="EMBL" id="GAA4192653.1"/>
    </source>
</evidence>
<dbReference type="RefSeq" id="WP_344918900.1">
    <property type="nucleotide sequence ID" value="NZ_BAABAQ010000005.1"/>
</dbReference>
<accession>A0ABP8AY73</accession>
<dbReference type="EMBL" id="BAABAQ010000005">
    <property type="protein sequence ID" value="GAA4192653.1"/>
    <property type="molecule type" value="Genomic_DNA"/>
</dbReference>